<evidence type="ECO:0000313" key="6">
    <source>
        <dbReference type="EMBL" id="NIJ57453.1"/>
    </source>
</evidence>
<dbReference type="Gene3D" id="3.30.390.30">
    <property type="match status" value="1"/>
</dbReference>
<evidence type="ECO:0000256" key="1">
    <source>
        <dbReference type="ARBA" id="ARBA00001974"/>
    </source>
</evidence>
<dbReference type="SUPFAM" id="SSF55424">
    <property type="entry name" value="FAD/NAD-linked reductases, dimerisation (C-terminal) domain"/>
    <property type="match status" value="1"/>
</dbReference>
<feature type="domain" description="FAD/NAD(P)-binding" evidence="5">
    <location>
        <begin position="20"/>
        <end position="329"/>
    </location>
</feature>
<dbReference type="EMBL" id="JAASQI010000002">
    <property type="protein sequence ID" value="NIJ57453.1"/>
    <property type="molecule type" value="Genomic_DNA"/>
</dbReference>
<name>A0ABX0UWY3_9HYPH</name>
<dbReference type="InterPro" id="IPR036188">
    <property type="entry name" value="FAD/NAD-bd_sf"/>
</dbReference>
<keyword evidence="7" id="KW-1185">Reference proteome</keyword>
<evidence type="ECO:0000259" key="5">
    <source>
        <dbReference type="Pfam" id="PF07992"/>
    </source>
</evidence>
<dbReference type="Gene3D" id="3.50.50.60">
    <property type="entry name" value="FAD/NAD(P)-binding domain"/>
    <property type="match status" value="2"/>
</dbReference>
<dbReference type="Proteomes" id="UP001429580">
    <property type="component" value="Unassembled WGS sequence"/>
</dbReference>
<dbReference type="Pfam" id="PF02852">
    <property type="entry name" value="Pyr_redox_dim"/>
    <property type="match status" value="1"/>
</dbReference>
<dbReference type="InterPro" id="IPR023753">
    <property type="entry name" value="FAD/NAD-binding_dom"/>
</dbReference>
<proteinExistence type="predicted"/>
<comment type="cofactor">
    <cofactor evidence="1">
        <name>FAD</name>
        <dbReference type="ChEBI" id="CHEBI:57692"/>
    </cofactor>
</comment>
<feature type="domain" description="Pyridine nucleotide-disulphide oxidoreductase dimerisation" evidence="4">
    <location>
        <begin position="367"/>
        <end position="459"/>
    </location>
</feature>
<dbReference type="Pfam" id="PF07992">
    <property type="entry name" value="Pyr_redox_2"/>
    <property type="match status" value="1"/>
</dbReference>
<evidence type="ECO:0000256" key="2">
    <source>
        <dbReference type="ARBA" id="ARBA00022630"/>
    </source>
</evidence>
<accession>A0ABX0UWY3</accession>
<reference evidence="6 7" key="1">
    <citation type="submission" date="2020-03" db="EMBL/GenBank/DDBJ databases">
        <title>Genomic Encyclopedia of Type Strains, Phase IV (KMG-IV): sequencing the most valuable type-strain genomes for metagenomic binning, comparative biology and taxonomic classification.</title>
        <authorList>
            <person name="Goeker M."/>
        </authorList>
    </citation>
    <scope>NUCLEOTIDE SEQUENCE [LARGE SCALE GENOMIC DNA]</scope>
    <source>
        <strain evidence="6 7">DSM 103870</strain>
    </source>
</reference>
<evidence type="ECO:0000313" key="7">
    <source>
        <dbReference type="Proteomes" id="UP001429580"/>
    </source>
</evidence>
<sequence length="498" mass="52987">MTHEPRLPAPPPPRPAERVDICVLGPGAGGRFVAVKAAEAGASVVHISPPGWERGLPGLAVGTRAFIEAAALFHARTALATLGLAGAEADAARQNLRPTGEGLARHLHAAAEALAGGLADARLRALRVRVLSDVARFENAKTLRVGDERFAARHFVLAPALQWAMPAIPGLNEIDCLTPDRPLVASRPVERLAVIGTTDAALALAQAHRRLGARVTLLRGEEPADATPLDEEALRHVLMGLERDGVAVRTDLAAVRIEAHGREALVHAAGAADTETFDVSQVLVAPPTRAVFGDAAWQEAQVALRDDGAPVLDAFQRTSNRRIQAIGAIGGGDLFSATLERQADVIIDHVLSGRKLRAMPATRLLPTSPEVAVVGLTEKAARGEGEIRVLRTSFAWHPARVARYRGSDPVAGEIKVVARRDGRIAGCTIIGEGAGDIAGLWTLAITRGLKLADLADLAFPDCSRHSLTRRATRLTVFGWPRSAGLLLRLARWWWKLRG</sequence>
<dbReference type="InterPro" id="IPR016156">
    <property type="entry name" value="FAD/NAD-linked_Rdtase_dimer_sf"/>
</dbReference>
<dbReference type="RefSeq" id="WP_166949987.1">
    <property type="nucleotide sequence ID" value="NZ_JAASQI010000002.1"/>
</dbReference>
<dbReference type="PRINTS" id="PR00411">
    <property type="entry name" value="PNDRDTASEI"/>
</dbReference>
<keyword evidence="3" id="KW-0274">FAD</keyword>
<evidence type="ECO:0000259" key="4">
    <source>
        <dbReference type="Pfam" id="PF02852"/>
    </source>
</evidence>
<dbReference type="PANTHER" id="PTHR43014:SF5">
    <property type="entry name" value="GLUTATHIONE REDUCTASE (NADPH)"/>
    <property type="match status" value="1"/>
</dbReference>
<dbReference type="SUPFAM" id="SSF51905">
    <property type="entry name" value="FAD/NAD(P)-binding domain"/>
    <property type="match status" value="1"/>
</dbReference>
<dbReference type="PANTHER" id="PTHR43014">
    <property type="entry name" value="MERCURIC REDUCTASE"/>
    <property type="match status" value="1"/>
</dbReference>
<keyword evidence="2" id="KW-0285">Flavoprotein</keyword>
<dbReference type="InterPro" id="IPR004099">
    <property type="entry name" value="Pyr_nucl-diS_OxRdtase_dimer"/>
</dbReference>
<comment type="caution">
    <text evidence="6">The sequence shown here is derived from an EMBL/GenBank/DDBJ whole genome shotgun (WGS) entry which is preliminary data.</text>
</comment>
<organism evidence="6 7">
    <name type="scientific">Pseudochelatococcus lubricantis</name>
    <dbReference type="NCBI Taxonomy" id="1538102"/>
    <lineage>
        <taxon>Bacteria</taxon>
        <taxon>Pseudomonadati</taxon>
        <taxon>Pseudomonadota</taxon>
        <taxon>Alphaproteobacteria</taxon>
        <taxon>Hyphomicrobiales</taxon>
        <taxon>Chelatococcaceae</taxon>
        <taxon>Pseudochelatococcus</taxon>
    </lineage>
</organism>
<evidence type="ECO:0000256" key="3">
    <source>
        <dbReference type="ARBA" id="ARBA00022827"/>
    </source>
</evidence>
<dbReference type="PRINTS" id="PR00368">
    <property type="entry name" value="FADPNR"/>
</dbReference>
<keyword evidence="6" id="KW-0670">Pyruvate</keyword>
<gene>
    <name evidence="6" type="ORF">FHS82_001279</name>
</gene>
<protein>
    <submittedName>
        <fullName evidence="6">Pyruvate/2-oxoglutarate dehydrogenase complex dihydrolipoamide dehydrogenase (E3) component</fullName>
    </submittedName>
</protein>